<dbReference type="PANTHER" id="PTHR33099:SF14">
    <property type="entry name" value="PROLYL 4-HYDROXYLASE ALPHA SUBUNIT FE(2+) 2OG DIOXYGENASE DOMAIN-CONTAINING PROTEIN"/>
    <property type="match status" value="1"/>
</dbReference>
<protein>
    <recommendedName>
        <fullName evidence="2">Fe2OG dioxygenase domain-containing protein</fullName>
    </recommendedName>
</protein>
<dbReference type="AlphaFoldDB" id="A0A9W9G8I5"/>
<keyword evidence="4" id="KW-1185">Reference proteome</keyword>
<evidence type="ECO:0000313" key="4">
    <source>
        <dbReference type="Proteomes" id="UP001149165"/>
    </source>
</evidence>
<dbReference type="Proteomes" id="UP001149165">
    <property type="component" value="Unassembled WGS sequence"/>
</dbReference>
<feature type="domain" description="Fe2OG dioxygenase" evidence="2">
    <location>
        <begin position="199"/>
        <end position="299"/>
    </location>
</feature>
<comment type="caution">
    <text evidence="3">The sequence shown here is derived from an EMBL/GenBank/DDBJ whole genome shotgun (WGS) entry which is preliminary data.</text>
</comment>
<organism evidence="3 4">
    <name type="scientific">Penicillium angulare</name>
    <dbReference type="NCBI Taxonomy" id="116970"/>
    <lineage>
        <taxon>Eukaryota</taxon>
        <taxon>Fungi</taxon>
        <taxon>Dikarya</taxon>
        <taxon>Ascomycota</taxon>
        <taxon>Pezizomycotina</taxon>
        <taxon>Eurotiomycetes</taxon>
        <taxon>Eurotiomycetidae</taxon>
        <taxon>Eurotiales</taxon>
        <taxon>Aspergillaceae</taxon>
        <taxon>Penicillium</taxon>
    </lineage>
</organism>
<dbReference type="EMBL" id="JAPQKH010000002">
    <property type="protein sequence ID" value="KAJ5114130.1"/>
    <property type="molecule type" value="Genomic_DNA"/>
</dbReference>
<feature type="compositionally biased region" description="Basic and acidic residues" evidence="1">
    <location>
        <begin position="422"/>
        <end position="440"/>
    </location>
</feature>
<reference evidence="3" key="2">
    <citation type="journal article" date="2023" name="IMA Fungus">
        <title>Comparative genomic study of the Penicillium genus elucidates a diverse pangenome and 15 lateral gene transfer events.</title>
        <authorList>
            <person name="Petersen C."/>
            <person name="Sorensen T."/>
            <person name="Nielsen M.R."/>
            <person name="Sondergaard T.E."/>
            <person name="Sorensen J.L."/>
            <person name="Fitzpatrick D.A."/>
            <person name="Frisvad J.C."/>
            <person name="Nielsen K.L."/>
        </authorList>
    </citation>
    <scope>NUCLEOTIDE SEQUENCE</scope>
    <source>
        <strain evidence="3">IBT 30069</strain>
    </source>
</reference>
<evidence type="ECO:0000259" key="2">
    <source>
        <dbReference type="PROSITE" id="PS51471"/>
    </source>
</evidence>
<feature type="compositionally biased region" description="Low complexity" evidence="1">
    <location>
        <begin position="73"/>
        <end position="94"/>
    </location>
</feature>
<evidence type="ECO:0000313" key="3">
    <source>
        <dbReference type="EMBL" id="KAJ5114130.1"/>
    </source>
</evidence>
<proteinExistence type="predicted"/>
<dbReference type="Gene3D" id="2.60.120.620">
    <property type="entry name" value="q2cbj1_9rhob like domain"/>
    <property type="match status" value="1"/>
</dbReference>
<accession>A0A9W9G8I5</accession>
<name>A0A9W9G8I5_9EURO</name>
<dbReference type="OrthoDB" id="27483at2759"/>
<sequence>MPKRKHPEPSTDAGPSEPTPSIPKLSTDESLRSLQESIVGAKASATFVCGGTIPIIEHPNPNPSDTESKSKSKSTLKASQAKSPPSHSPKTPSSRHIFWTKEDNTARRLNLPLSQTPESQPIDSSKERLKQLISDCEPATFGYKKEDILDPSYRNAGKLDPNRFACNFHPCEHGILENIEQILLPGLNNTEQNTLPFRKLSVELYKLNIYSGPNGVFRKHVDTPRCESQIGSLVICLPCQFEGGDLAVRHDGKEVVFNWEERSSDTIQWAAFYSDCEHEIKTITNGDRITLTYNLFVTEPIAACITQSLLDIKTLPLYGFLQDLLSKETFMAEGGTLGIWCSHSYPHTIERVNELLPRGLKGSDLALYAVLKALGIDTKILPAVLLEKYLERPEKWGELVGNKGEGEEDPEEEEEEEEPEEYYDHLNPKEEGGISEERPFDTFKPQWGEEWNRDELFIVHVGDALKGHTMDKKEMDENSKEKCVRLYGGNIAEDVTWIAGPRYRKAAHTYLAWGNESETDILYSYATIVAQVPPFKKHAKV</sequence>
<feature type="region of interest" description="Disordered" evidence="1">
    <location>
        <begin position="52"/>
        <end position="97"/>
    </location>
</feature>
<feature type="compositionally biased region" description="Acidic residues" evidence="1">
    <location>
        <begin position="406"/>
        <end position="421"/>
    </location>
</feature>
<dbReference type="PROSITE" id="PS51471">
    <property type="entry name" value="FE2OG_OXY"/>
    <property type="match status" value="1"/>
</dbReference>
<gene>
    <name evidence="3" type="ORF">N7456_002664</name>
</gene>
<evidence type="ECO:0000256" key="1">
    <source>
        <dbReference type="SAM" id="MobiDB-lite"/>
    </source>
</evidence>
<dbReference type="PANTHER" id="PTHR33099">
    <property type="entry name" value="FE2OG DIOXYGENASE DOMAIN-CONTAINING PROTEIN"/>
    <property type="match status" value="1"/>
</dbReference>
<feature type="region of interest" description="Disordered" evidence="1">
    <location>
        <begin position="1"/>
        <end position="33"/>
    </location>
</feature>
<reference evidence="3" key="1">
    <citation type="submission" date="2022-11" db="EMBL/GenBank/DDBJ databases">
        <authorList>
            <person name="Petersen C."/>
        </authorList>
    </citation>
    <scope>NUCLEOTIDE SEQUENCE</scope>
    <source>
        <strain evidence="3">IBT 30069</strain>
    </source>
</reference>
<feature type="region of interest" description="Disordered" evidence="1">
    <location>
        <begin position="399"/>
        <end position="440"/>
    </location>
</feature>
<dbReference type="InterPro" id="IPR005123">
    <property type="entry name" value="Oxoglu/Fe-dep_dioxygenase_dom"/>
</dbReference>